<proteinExistence type="predicted"/>
<comment type="caution">
    <text evidence="1">The sequence shown here is derived from an EMBL/GenBank/DDBJ whole genome shotgun (WGS) entry which is preliminary data.</text>
</comment>
<dbReference type="Proteomes" id="UP001060085">
    <property type="component" value="Linkage Group LG07"/>
</dbReference>
<organism evidence="1 2">
    <name type="scientific">Catharanthus roseus</name>
    <name type="common">Madagascar periwinkle</name>
    <name type="synonym">Vinca rosea</name>
    <dbReference type="NCBI Taxonomy" id="4058"/>
    <lineage>
        <taxon>Eukaryota</taxon>
        <taxon>Viridiplantae</taxon>
        <taxon>Streptophyta</taxon>
        <taxon>Embryophyta</taxon>
        <taxon>Tracheophyta</taxon>
        <taxon>Spermatophyta</taxon>
        <taxon>Magnoliopsida</taxon>
        <taxon>eudicotyledons</taxon>
        <taxon>Gunneridae</taxon>
        <taxon>Pentapetalae</taxon>
        <taxon>asterids</taxon>
        <taxon>lamiids</taxon>
        <taxon>Gentianales</taxon>
        <taxon>Apocynaceae</taxon>
        <taxon>Rauvolfioideae</taxon>
        <taxon>Vinceae</taxon>
        <taxon>Catharanthinae</taxon>
        <taxon>Catharanthus</taxon>
    </lineage>
</organism>
<evidence type="ECO:0000313" key="2">
    <source>
        <dbReference type="Proteomes" id="UP001060085"/>
    </source>
</evidence>
<keyword evidence="2" id="KW-1185">Reference proteome</keyword>
<protein>
    <submittedName>
        <fullName evidence="1">Uncharacterized protein</fullName>
    </submittedName>
</protein>
<reference evidence="2" key="1">
    <citation type="journal article" date="2023" name="Nat. Plants">
        <title>Single-cell RNA sequencing provides a high-resolution roadmap for understanding the multicellular compartmentation of specialized metabolism.</title>
        <authorList>
            <person name="Sun S."/>
            <person name="Shen X."/>
            <person name="Li Y."/>
            <person name="Li Y."/>
            <person name="Wang S."/>
            <person name="Li R."/>
            <person name="Zhang H."/>
            <person name="Shen G."/>
            <person name="Guo B."/>
            <person name="Wei J."/>
            <person name="Xu J."/>
            <person name="St-Pierre B."/>
            <person name="Chen S."/>
            <person name="Sun C."/>
        </authorList>
    </citation>
    <scope>NUCLEOTIDE SEQUENCE [LARGE SCALE GENOMIC DNA]</scope>
</reference>
<sequence>MGDTKSSFHLALAVSNIKTHIPITLVMENVQYANWAELFKIHCRSHSFLHHIILPTPKDGSVKEKPPLTNEEQELWDILDAVDNEHSRAISLEEEFTSTYLRNFSSVSAYCQHLKTLVEQFKNIGAPVSNHRLVLRMAQSVLALEEVDLKQVCCRW</sequence>
<evidence type="ECO:0000313" key="1">
    <source>
        <dbReference type="EMBL" id="KAI5654226.1"/>
    </source>
</evidence>
<name>A0ACC0A3X6_CATRO</name>
<dbReference type="EMBL" id="CM044707">
    <property type="protein sequence ID" value="KAI5654226.1"/>
    <property type="molecule type" value="Genomic_DNA"/>
</dbReference>
<accession>A0ACC0A3X6</accession>
<gene>
    <name evidence="1" type="ORF">M9H77_31413</name>
</gene>